<evidence type="ECO:0000313" key="2">
    <source>
        <dbReference type="EMBL" id="MEA5390959.1"/>
    </source>
</evidence>
<name>A0ABU5RT41_9CYAN</name>
<keyword evidence="1" id="KW-1133">Transmembrane helix</keyword>
<organism evidence="2 3">
    <name type="scientific">Cyanobium gracile UHCC 0139</name>
    <dbReference type="NCBI Taxonomy" id="3110308"/>
    <lineage>
        <taxon>Bacteria</taxon>
        <taxon>Bacillati</taxon>
        <taxon>Cyanobacteriota</taxon>
        <taxon>Cyanophyceae</taxon>
        <taxon>Synechococcales</taxon>
        <taxon>Prochlorococcaceae</taxon>
        <taxon>Cyanobium</taxon>
    </lineage>
</organism>
<feature type="transmembrane region" description="Helical" evidence="1">
    <location>
        <begin position="54"/>
        <end position="76"/>
    </location>
</feature>
<protein>
    <submittedName>
        <fullName evidence="2">Uncharacterized protein</fullName>
    </submittedName>
</protein>
<gene>
    <name evidence="2" type="ORF">VB738_06755</name>
</gene>
<keyword evidence="3" id="KW-1185">Reference proteome</keyword>
<dbReference type="Proteomes" id="UP001304461">
    <property type="component" value="Unassembled WGS sequence"/>
</dbReference>
<proteinExistence type="predicted"/>
<comment type="caution">
    <text evidence="2">The sequence shown here is derived from an EMBL/GenBank/DDBJ whole genome shotgun (WGS) entry which is preliminary data.</text>
</comment>
<keyword evidence="1" id="KW-0812">Transmembrane</keyword>
<evidence type="ECO:0000313" key="3">
    <source>
        <dbReference type="Proteomes" id="UP001304461"/>
    </source>
</evidence>
<reference evidence="2 3" key="1">
    <citation type="submission" date="2023-12" db="EMBL/GenBank/DDBJ databases">
        <title>Baltic Sea Cyanobacteria.</title>
        <authorList>
            <person name="Delbaje E."/>
            <person name="Fewer D.P."/>
            <person name="Shishido T.K."/>
        </authorList>
    </citation>
    <scope>NUCLEOTIDE SEQUENCE [LARGE SCALE GENOMIC DNA]</scope>
    <source>
        <strain evidence="2 3">UHCC 0139</strain>
    </source>
</reference>
<dbReference type="RefSeq" id="WP_106220326.1">
    <property type="nucleotide sequence ID" value="NZ_JAYGHX010000003.1"/>
</dbReference>
<dbReference type="EMBL" id="JAYGHX010000003">
    <property type="protein sequence ID" value="MEA5390959.1"/>
    <property type="molecule type" value="Genomic_DNA"/>
</dbReference>
<evidence type="ECO:0000256" key="1">
    <source>
        <dbReference type="SAM" id="Phobius"/>
    </source>
</evidence>
<accession>A0ABU5RT41</accession>
<sequence>MAVHKIRWYVKAQLGVLLLPAGLCLFGEGVIRKGIQTWSALAAAADQGQSLPEAGPWVWYGALGLILINAGVGLMVESGLLRGYPRTPPRA</sequence>
<keyword evidence="1" id="KW-0472">Membrane</keyword>